<dbReference type="SUPFAM" id="SSF90123">
    <property type="entry name" value="ABC transporter transmembrane region"/>
    <property type="match status" value="1"/>
</dbReference>
<dbReference type="InterPro" id="IPR003593">
    <property type="entry name" value="AAA+_ATPase"/>
</dbReference>
<dbReference type="SMART" id="SM00382">
    <property type="entry name" value="AAA"/>
    <property type="match status" value="1"/>
</dbReference>
<dbReference type="FunFam" id="3.40.50.300:FF:001492">
    <property type="entry name" value="ABC transporter ATP-binding protein/permease"/>
    <property type="match status" value="1"/>
</dbReference>
<keyword evidence="4 10" id="KW-0067">ATP-binding</keyword>
<dbReference type="InterPro" id="IPR036640">
    <property type="entry name" value="ABC1_TM_sf"/>
</dbReference>
<feature type="domain" description="ABC transporter" evidence="8">
    <location>
        <begin position="362"/>
        <end position="592"/>
    </location>
</feature>
<keyword evidence="6 7" id="KW-0472">Membrane</keyword>
<dbReference type="InterPro" id="IPR039421">
    <property type="entry name" value="Type_1_exporter"/>
</dbReference>
<dbReference type="PROSITE" id="PS50929">
    <property type="entry name" value="ABC_TM1F"/>
    <property type="match status" value="1"/>
</dbReference>
<reference evidence="10 11" key="1">
    <citation type="submission" date="2016-10" db="EMBL/GenBank/DDBJ databases">
        <authorList>
            <person name="de Groot N.N."/>
        </authorList>
    </citation>
    <scope>NUCLEOTIDE SEQUENCE [LARGE SCALE GENOMIC DNA]</scope>
    <source>
        <strain evidence="10 11">DSM 21228</strain>
    </source>
</reference>
<evidence type="ECO:0000259" key="9">
    <source>
        <dbReference type="PROSITE" id="PS50929"/>
    </source>
</evidence>
<dbReference type="AlphaFoldDB" id="A0A1H4AU71"/>
<organism evidence="10 11">
    <name type="scientific">Thiothrix caldifontis</name>
    <dbReference type="NCBI Taxonomy" id="525918"/>
    <lineage>
        <taxon>Bacteria</taxon>
        <taxon>Pseudomonadati</taxon>
        <taxon>Pseudomonadota</taxon>
        <taxon>Gammaproteobacteria</taxon>
        <taxon>Thiotrichales</taxon>
        <taxon>Thiotrichaceae</taxon>
        <taxon>Thiothrix</taxon>
    </lineage>
</organism>
<evidence type="ECO:0000256" key="2">
    <source>
        <dbReference type="ARBA" id="ARBA00022692"/>
    </source>
</evidence>
<dbReference type="PANTHER" id="PTHR24221">
    <property type="entry name" value="ATP-BINDING CASSETTE SUB-FAMILY B"/>
    <property type="match status" value="1"/>
</dbReference>
<comment type="subcellular location">
    <subcellularLocation>
        <location evidence="1">Cell membrane</location>
        <topology evidence="1">Multi-pass membrane protein</topology>
    </subcellularLocation>
</comment>
<feature type="transmembrane region" description="Helical" evidence="7">
    <location>
        <begin position="186"/>
        <end position="206"/>
    </location>
</feature>
<dbReference type="Gene3D" id="3.40.50.300">
    <property type="entry name" value="P-loop containing nucleotide triphosphate hydrolases"/>
    <property type="match status" value="1"/>
</dbReference>
<dbReference type="CDD" id="cd07346">
    <property type="entry name" value="ABC_6TM_exporters"/>
    <property type="match status" value="1"/>
</dbReference>
<feature type="transmembrane region" description="Helical" evidence="7">
    <location>
        <begin position="78"/>
        <end position="101"/>
    </location>
</feature>
<dbReference type="SUPFAM" id="SSF52540">
    <property type="entry name" value="P-loop containing nucleoside triphosphate hydrolases"/>
    <property type="match status" value="1"/>
</dbReference>
<dbReference type="InterPro" id="IPR003439">
    <property type="entry name" value="ABC_transporter-like_ATP-bd"/>
</dbReference>
<evidence type="ECO:0000256" key="4">
    <source>
        <dbReference type="ARBA" id="ARBA00022840"/>
    </source>
</evidence>
<sequence length="594" mass="66090">MKTPSTQYTYTWRELFQQMLRHRKELIIANLIAIVAVLISVPIPLLIPLLVDEVLLDKPGWLVAWMSGLFPTAWHGPVLYITFISVLTVIMRLIGLAAGVWQNREFTLISKELTYSIRRRLLGHIETVAMTEYETLGSGTVSSRLVVDVETIDNFLGISISKSIVAVLTLIGVTGVLLWLHWQLALFILLLNPLVILLTTKLGSYVKELKKQENSAFELFQQALTETLDTIQQIRASNRASSFFGRVTEHAQQVKQHAGQFAWRSDAASRLSFTVFIAGFDLFRAVSMLMVVFSDLSIGEMFAVFSYLWFMMGPVQEVLAIQYGWYSAKAALQRINTLLALQPEPRYPHIHNPFAGKTTVSVRADNITFAYGNKPPVLCNVNLTINAGQKIALVGASGGGKSTFVQVLLGLYQPQQGQLYFDGIPVTEIGLDVVREHVATVLQQPALFNDTVRANLTLGRTIADVQLWEALRIAQLDDTIREQAQGLDTVVGRQGMRLSGGQRQRLAIARMILSNPSVVILDEATSALDTATEQKLHAAMSEFLQGRTTLIVAHRLSAVRQADHIFVFDDGGISEQGSHQELLEQDGLYRKLYG</sequence>
<dbReference type="OrthoDB" id="9759820at2"/>
<dbReference type="GO" id="GO:0005524">
    <property type="term" value="F:ATP binding"/>
    <property type="evidence" value="ECO:0007669"/>
    <property type="project" value="UniProtKB-KW"/>
</dbReference>
<evidence type="ECO:0000256" key="6">
    <source>
        <dbReference type="ARBA" id="ARBA00023136"/>
    </source>
</evidence>
<accession>A0A1H4AU71</accession>
<dbReference type="InterPro" id="IPR027417">
    <property type="entry name" value="P-loop_NTPase"/>
</dbReference>
<dbReference type="Gene3D" id="1.20.1560.10">
    <property type="entry name" value="ABC transporter type 1, transmembrane domain"/>
    <property type="match status" value="1"/>
</dbReference>
<feature type="transmembrane region" description="Helical" evidence="7">
    <location>
        <begin position="271"/>
        <end position="293"/>
    </location>
</feature>
<evidence type="ECO:0000256" key="3">
    <source>
        <dbReference type="ARBA" id="ARBA00022741"/>
    </source>
</evidence>
<feature type="transmembrane region" description="Helical" evidence="7">
    <location>
        <begin position="163"/>
        <end position="180"/>
    </location>
</feature>
<evidence type="ECO:0000256" key="7">
    <source>
        <dbReference type="SAM" id="Phobius"/>
    </source>
</evidence>
<gene>
    <name evidence="10" type="ORF">SAMN05660964_01484</name>
</gene>
<evidence type="ECO:0000313" key="11">
    <source>
        <dbReference type="Proteomes" id="UP000199397"/>
    </source>
</evidence>
<keyword evidence="5 7" id="KW-1133">Transmembrane helix</keyword>
<dbReference type="InterPro" id="IPR017871">
    <property type="entry name" value="ABC_transporter-like_CS"/>
</dbReference>
<protein>
    <submittedName>
        <fullName evidence="10">ATP-binding cassette, subfamily C</fullName>
    </submittedName>
</protein>
<proteinExistence type="predicted"/>
<evidence type="ECO:0000256" key="1">
    <source>
        <dbReference type="ARBA" id="ARBA00004651"/>
    </source>
</evidence>
<feature type="transmembrane region" description="Helical" evidence="7">
    <location>
        <begin position="26"/>
        <end position="51"/>
    </location>
</feature>
<dbReference type="Proteomes" id="UP000199397">
    <property type="component" value="Unassembled WGS sequence"/>
</dbReference>
<dbReference type="GO" id="GO:0016887">
    <property type="term" value="F:ATP hydrolysis activity"/>
    <property type="evidence" value="ECO:0007669"/>
    <property type="project" value="InterPro"/>
</dbReference>
<dbReference type="InterPro" id="IPR011527">
    <property type="entry name" value="ABC1_TM_dom"/>
</dbReference>
<name>A0A1H4AU71_9GAMM</name>
<dbReference type="Pfam" id="PF00005">
    <property type="entry name" value="ABC_tran"/>
    <property type="match status" value="1"/>
</dbReference>
<feature type="transmembrane region" description="Helical" evidence="7">
    <location>
        <begin position="305"/>
        <end position="326"/>
    </location>
</feature>
<dbReference type="EMBL" id="FNQP01000007">
    <property type="protein sequence ID" value="SEA39440.1"/>
    <property type="molecule type" value="Genomic_DNA"/>
</dbReference>
<dbReference type="GO" id="GO:0034040">
    <property type="term" value="F:ATPase-coupled lipid transmembrane transporter activity"/>
    <property type="evidence" value="ECO:0007669"/>
    <property type="project" value="TreeGrafter"/>
</dbReference>
<dbReference type="PANTHER" id="PTHR24221:SF233">
    <property type="entry name" value="ATP-BINDING_PERMEASE FUSION ABC TRANSPORTER-RELATED"/>
    <property type="match status" value="1"/>
</dbReference>
<keyword evidence="2 7" id="KW-0812">Transmembrane</keyword>
<dbReference type="PROSITE" id="PS50893">
    <property type="entry name" value="ABC_TRANSPORTER_2"/>
    <property type="match status" value="1"/>
</dbReference>
<evidence type="ECO:0000256" key="5">
    <source>
        <dbReference type="ARBA" id="ARBA00022989"/>
    </source>
</evidence>
<dbReference type="GO" id="GO:0005886">
    <property type="term" value="C:plasma membrane"/>
    <property type="evidence" value="ECO:0007669"/>
    <property type="project" value="UniProtKB-SubCell"/>
</dbReference>
<dbReference type="RefSeq" id="WP_093066950.1">
    <property type="nucleotide sequence ID" value="NZ_FNQP01000007.1"/>
</dbReference>
<keyword evidence="3" id="KW-0547">Nucleotide-binding</keyword>
<keyword evidence="11" id="KW-1185">Reference proteome</keyword>
<dbReference type="GO" id="GO:0140359">
    <property type="term" value="F:ABC-type transporter activity"/>
    <property type="evidence" value="ECO:0007669"/>
    <property type="project" value="InterPro"/>
</dbReference>
<dbReference type="PROSITE" id="PS00211">
    <property type="entry name" value="ABC_TRANSPORTER_1"/>
    <property type="match status" value="1"/>
</dbReference>
<evidence type="ECO:0000259" key="8">
    <source>
        <dbReference type="PROSITE" id="PS50893"/>
    </source>
</evidence>
<evidence type="ECO:0000313" key="10">
    <source>
        <dbReference type="EMBL" id="SEA39440.1"/>
    </source>
</evidence>
<dbReference type="STRING" id="525918.SAMN05660964_01484"/>
<feature type="domain" description="ABC transmembrane type-1" evidence="9">
    <location>
        <begin position="27"/>
        <end position="327"/>
    </location>
</feature>
<dbReference type="Pfam" id="PF00664">
    <property type="entry name" value="ABC_membrane"/>
    <property type="match status" value="1"/>
</dbReference>